<sequence>MKQFITGFLCGAVAALLVAAGGALFVTESPVPFMSKVQSSSQAYVEEALKGRSPDPNEKLYAPGTTPRPAASAASSSPAAASSNAPAAASSPAAGISDAAVPAPAPAPVQPQNPAFFIQVGSYKTADDAETIRAKIAFSGLDSSVSHGKDGYYRVRVGPFDSESAAQKALGTLKSNDLPGQIIH</sequence>
<feature type="compositionally biased region" description="Basic and acidic residues" evidence="1">
    <location>
        <begin position="47"/>
        <end position="58"/>
    </location>
</feature>
<dbReference type="PANTHER" id="PTHR38687:SF1">
    <property type="entry name" value="CELL DIVISION PROTEIN DEDD"/>
    <property type="match status" value="1"/>
</dbReference>
<evidence type="ECO:0000259" key="2">
    <source>
        <dbReference type="PROSITE" id="PS51724"/>
    </source>
</evidence>
<reference evidence="3" key="1">
    <citation type="submission" date="2023-03" db="EMBL/GenBank/DDBJ databases">
        <title>Mesosutterella sp. nov. isolated from porcine feces.</title>
        <authorList>
            <person name="Yu S."/>
        </authorList>
    </citation>
    <scope>NUCLEOTIDE SEQUENCE</scope>
    <source>
        <strain evidence="3">AGMB02718</strain>
    </source>
</reference>
<dbReference type="EMBL" id="JAKZJU020000001">
    <property type="protein sequence ID" value="MDL2058777.1"/>
    <property type="molecule type" value="Genomic_DNA"/>
</dbReference>
<protein>
    <submittedName>
        <fullName evidence="3">SPOR domain-containing protein</fullName>
    </submittedName>
</protein>
<dbReference type="InterPro" id="IPR036680">
    <property type="entry name" value="SPOR-like_sf"/>
</dbReference>
<organism evidence="3 4">
    <name type="scientific">Mesosutterella faecium</name>
    <dbReference type="NCBI Taxonomy" id="2925194"/>
    <lineage>
        <taxon>Bacteria</taxon>
        <taxon>Pseudomonadati</taxon>
        <taxon>Pseudomonadota</taxon>
        <taxon>Betaproteobacteria</taxon>
        <taxon>Burkholderiales</taxon>
        <taxon>Sutterellaceae</taxon>
        <taxon>Mesosutterella</taxon>
    </lineage>
</organism>
<dbReference type="SUPFAM" id="SSF110997">
    <property type="entry name" value="Sporulation related repeat"/>
    <property type="match status" value="1"/>
</dbReference>
<feature type="domain" description="SPOR" evidence="2">
    <location>
        <begin position="110"/>
        <end position="184"/>
    </location>
</feature>
<dbReference type="PROSITE" id="PS51724">
    <property type="entry name" value="SPOR"/>
    <property type="match status" value="1"/>
</dbReference>
<feature type="compositionally biased region" description="Low complexity" evidence="1">
    <location>
        <begin position="69"/>
        <end position="91"/>
    </location>
</feature>
<dbReference type="Proteomes" id="UP001165481">
    <property type="component" value="Unassembled WGS sequence"/>
</dbReference>
<evidence type="ECO:0000313" key="4">
    <source>
        <dbReference type="Proteomes" id="UP001165481"/>
    </source>
</evidence>
<dbReference type="Gene3D" id="3.30.70.1070">
    <property type="entry name" value="Sporulation related repeat"/>
    <property type="match status" value="1"/>
</dbReference>
<name>A0ABT7IK81_9BURK</name>
<evidence type="ECO:0000313" key="3">
    <source>
        <dbReference type="EMBL" id="MDL2058777.1"/>
    </source>
</evidence>
<feature type="region of interest" description="Disordered" evidence="1">
    <location>
        <begin position="46"/>
        <end position="91"/>
    </location>
</feature>
<keyword evidence="4" id="KW-1185">Reference proteome</keyword>
<gene>
    <name evidence="3" type="ORF">MUN46_002290</name>
</gene>
<dbReference type="InterPro" id="IPR007730">
    <property type="entry name" value="SPOR-like_dom"/>
</dbReference>
<accession>A0ABT7IK81</accession>
<dbReference type="RefSeq" id="WP_243376053.1">
    <property type="nucleotide sequence ID" value="NZ_JAKZJU020000001.1"/>
</dbReference>
<dbReference type="InterPro" id="IPR052521">
    <property type="entry name" value="Cell_div_SPOR-domain"/>
</dbReference>
<evidence type="ECO:0000256" key="1">
    <source>
        <dbReference type="SAM" id="MobiDB-lite"/>
    </source>
</evidence>
<comment type="caution">
    <text evidence="3">The sequence shown here is derived from an EMBL/GenBank/DDBJ whole genome shotgun (WGS) entry which is preliminary data.</text>
</comment>
<dbReference type="PANTHER" id="PTHR38687">
    <property type="entry name" value="CELL DIVISION PROTEIN DEDD-RELATED"/>
    <property type="match status" value="1"/>
</dbReference>
<dbReference type="Pfam" id="PF05036">
    <property type="entry name" value="SPOR"/>
    <property type="match status" value="1"/>
</dbReference>
<proteinExistence type="predicted"/>